<organism evidence="1 2">
    <name type="scientific">Rosenbergiella nectarea</name>
    <dbReference type="NCBI Taxonomy" id="988801"/>
    <lineage>
        <taxon>Bacteria</taxon>
        <taxon>Pseudomonadati</taxon>
        <taxon>Pseudomonadota</taxon>
        <taxon>Gammaproteobacteria</taxon>
        <taxon>Enterobacterales</taxon>
        <taxon>Erwiniaceae</taxon>
        <taxon>Rosenbergiella</taxon>
    </lineage>
</organism>
<dbReference type="EMBL" id="FOGC01000002">
    <property type="protein sequence ID" value="SEQ38385.1"/>
    <property type="molecule type" value="Genomic_DNA"/>
</dbReference>
<keyword evidence="2" id="KW-1185">Reference proteome</keyword>
<protein>
    <submittedName>
        <fullName evidence="1">Uncharacterized protein</fullName>
    </submittedName>
</protein>
<dbReference type="STRING" id="988801.SAMN05216522_102352"/>
<dbReference type="AlphaFoldDB" id="A0A1H9FKP8"/>
<dbReference type="Proteomes" id="UP000242515">
    <property type="component" value="Unassembled WGS sequence"/>
</dbReference>
<sequence>MSRHCIHVHYQGRHTLVLTPNNTVGEGESLFTQQLESTLVQQYKSSAYRPTRDV</sequence>
<name>A0A1H9FKP8_9GAMM</name>
<evidence type="ECO:0000313" key="1">
    <source>
        <dbReference type="EMBL" id="SEQ38385.1"/>
    </source>
</evidence>
<dbReference type="RefSeq" id="WP_177173078.1">
    <property type="nucleotide sequence ID" value="NZ_FOGC01000002.1"/>
</dbReference>
<proteinExistence type="predicted"/>
<evidence type="ECO:0000313" key="2">
    <source>
        <dbReference type="Proteomes" id="UP000242515"/>
    </source>
</evidence>
<accession>A0A1H9FKP8</accession>
<reference evidence="2" key="1">
    <citation type="submission" date="2016-10" db="EMBL/GenBank/DDBJ databases">
        <authorList>
            <person name="Varghese N."/>
            <person name="Submissions S."/>
        </authorList>
    </citation>
    <scope>NUCLEOTIDE SEQUENCE [LARGE SCALE GENOMIC DNA]</scope>
    <source>
        <strain evidence="2">8N4</strain>
    </source>
</reference>
<gene>
    <name evidence="1" type="ORF">SAMN05216522_102352</name>
</gene>